<dbReference type="Proteomes" id="UP000245207">
    <property type="component" value="Unassembled WGS sequence"/>
</dbReference>
<keyword evidence="2" id="KW-0489">Methyltransferase</keyword>
<dbReference type="GO" id="GO:0016279">
    <property type="term" value="F:protein-lysine N-methyltransferase activity"/>
    <property type="evidence" value="ECO:0007669"/>
    <property type="project" value="TreeGrafter"/>
</dbReference>
<dbReference type="Pfam" id="PF13847">
    <property type="entry name" value="Methyltransf_31"/>
    <property type="match status" value="1"/>
</dbReference>
<sequence>MANLNKQTTTTVSSSKGFFANLKDKYWTSVIGIMILLGQTKEIDEHIEKRIREMELKLKDNSGAWITPDITITSCNKDEIKYRIPMPGMDLEHCTYGWDIEGMLLTVRGNNGDEEYQYTREVPRRFRHGQVTFESLTLGNLIVSVKVKRVAMGSRSYQNSHLKRELENSNEQRSRREVTEMVASYLTALTLDTVVLDQGNDVANTDASSYLKTLSILDIGTRDGLLLQKLARNGFSQLTGTDSSDEAVKAAQQLAKCNGFPSINFLFEDNMNASVNNVSLRDWGLLEMVDDILKTNLKGQFCLINDIETLDAIGQLHDGPVKRITYWETVSRLVAPGGLVVITTFCHTRDQLVQEVEKFNQLKARTPQETKAPGETKSCNSRIFSYVDHTYPTFNSGGSAGSRVATVAFMRS</sequence>
<name>A0A2U1M7Z2_ARTAN</name>
<proteinExistence type="predicted"/>
<keyword evidence="3" id="KW-1185">Reference proteome</keyword>
<evidence type="ECO:0000259" key="1">
    <source>
        <dbReference type="Pfam" id="PF13847"/>
    </source>
</evidence>
<evidence type="ECO:0000313" key="2">
    <source>
        <dbReference type="EMBL" id="PWA57327.1"/>
    </source>
</evidence>
<dbReference type="InterPro" id="IPR025714">
    <property type="entry name" value="Methyltranfer_dom"/>
</dbReference>
<dbReference type="SUPFAM" id="SSF53335">
    <property type="entry name" value="S-adenosyl-L-methionine-dependent methyltransferases"/>
    <property type="match status" value="1"/>
</dbReference>
<feature type="domain" description="Methyltransferase" evidence="1">
    <location>
        <begin position="213"/>
        <end position="371"/>
    </location>
</feature>
<dbReference type="STRING" id="35608.A0A2U1M7Z2"/>
<dbReference type="OrthoDB" id="540004at2759"/>
<comment type="caution">
    <text evidence="2">The sequence shown here is derived from an EMBL/GenBank/DDBJ whole genome shotgun (WGS) entry which is preliminary data.</text>
</comment>
<reference evidence="2 3" key="1">
    <citation type="journal article" date="2018" name="Mol. Plant">
        <title>The genome of Artemisia annua provides insight into the evolution of Asteraceae family and artemisinin biosynthesis.</title>
        <authorList>
            <person name="Shen Q."/>
            <person name="Zhang L."/>
            <person name="Liao Z."/>
            <person name="Wang S."/>
            <person name="Yan T."/>
            <person name="Shi P."/>
            <person name="Liu M."/>
            <person name="Fu X."/>
            <person name="Pan Q."/>
            <person name="Wang Y."/>
            <person name="Lv Z."/>
            <person name="Lu X."/>
            <person name="Zhang F."/>
            <person name="Jiang W."/>
            <person name="Ma Y."/>
            <person name="Chen M."/>
            <person name="Hao X."/>
            <person name="Li L."/>
            <person name="Tang Y."/>
            <person name="Lv G."/>
            <person name="Zhou Y."/>
            <person name="Sun X."/>
            <person name="Brodelius P.E."/>
            <person name="Rose J.K.C."/>
            <person name="Tang K."/>
        </authorList>
    </citation>
    <scope>NUCLEOTIDE SEQUENCE [LARGE SCALE GENOMIC DNA]</scope>
    <source>
        <strain evidence="3">cv. Huhao1</strain>
        <tissue evidence="2">Leaf</tissue>
    </source>
</reference>
<dbReference type="GO" id="GO:0032259">
    <property type="term" value="P:methylation"/>
    <property type="evidence" value="ECO:0007669"/>
    <property type="project" value="UniProtKB-KW"/>
</dbReference>
<accession>A0A2U1M7Z2</accession>
<organism evidence="2 3">
    <name type="scientific">Artemisia annua</name>
    <name type="common">Sweet wormwood</name>
    <dbReference type="NCBI Taxonomy" id="35608"/>
    <lineage>
        <taxon>Eukaryota</taxon>
        <taxon>Viridiplantae</taxon>
        <taxon>Streptophyta</taxon>
        <taxon>Embryophyta</taxon>
        <taxon>Tracheophyta</taxon>
        <taxon>Spermatophyta</taxon>
        <taxon>Magnoliopsida</taxon>
        <taxon>eudicotyledons</taxon>
        <taxon>Gunneridae</taxon>
        <taxon>Pentapetalae</taxon>
        <taxon>asterids</taxon>
        <taxon>campanulids</taxon>
        <taxon>Asterales</taxon>
        <taxon>Asteraceae</taxon>
        <taxon>Asteroideae</taxon>
        <taxon>Anthemideae</taxon>
        <taxon>Artemisiinae</taxon>
        <taxon>Artemisia</taxon>
    </lineage>
</organism>
<dbReference type="PANTHER" id="PTHR12843:SF5">
    <property type="entry name" value="EEF1A LYSINE METHYLTRANSFERASE 2"/>
    <property type="match status" value="1"/>
</dbReference>
<keyword evidence="2" id="KW-0808">Transferase</keyword>
<dbReference type="Gene3D" id="3.40.50.150">
    <property type="entry name" value="Vaccinia Virus protein VP39"/>
    <property type="match status" value="1"/>
</dbReference>
<gene>
    <name evidence="2" type="ORF">CTI12_AA408550</name>
</gene>
<protein>
    <submittedName>
        <fullName evidence="2">S-adenosyl-L-methionine-dependent methyltransferases superfamily protein</fullName>
    </submittedName>
</protein>
<dbReference type="InterPro" id="IPR029063">
    <property type="entry name" value="SAM-dependent_MTases_sf"/>
</dbReference>
<dbReference type="PANTHER" id="PTHR12843">
    <property type="entry name" value="PROTEIN-LYSINE N-METHYLTRANSFERASE METTL10"/>
    <property type="match status" value="1"/>
</dbReference>
<dbReference type="AlphaFoldDB" id="A0A2U1M7Z2"/>
<dbReference type="GO" id="GO:0005737">
    <property type="term" value="C:cytoplasm"/>
    <property type="evidence" value="ECO:0007669"/>
    <property type="project" value="TreeGrafter"/>
</dbReference>
<dbReference type="CDD" id="cd02440">
    <property type="entry name" value="AdoMet_MTases"/>
    <property type="match status" value="1"/>
</dbReference>
<evidence type="ECO:0000313" key="3">
    <source>
        <dbReference type="Proteomes" id="UP000245207"/>
    </source>
</evidence>
<dbReference type="EMBL" id="PKPP01006199">
    <property type="protein sequence ID" value="PWA57327.1"/>
    <property type="molecule type" value="Genomic_DNA"/>
</dbReference>